<accession>A0A1I4U4I3</accession>
<dbReference type="EMBL" id="FOTK01000063">
    <property type="protein sequence ID" value="SFM83924.1"/>
    <property type="molecule type" value="Genomic_DNA"/>
</dbReference>
<dbReference type="Proteomes" id="UP000199048">
    <property type="component" value="Unassembled WGS sequence"/>
</dbReference>
<dbReference type="InterPro" id="IPR038717">
    <property type="entry name" value="Tc1-like_DDE_dom"/>
</dbReference>
<dbReference type="InterPro" id="IPR036397">
    <property type="entry name" value="RNaseH_sf"/>
</dbReference>
<sequence length="152" mass="16897">MRAAREDWFDRQPDLDPDCLVFLDETAATTKMVRRYGRAPCGKRCRIAVPHGHYKTTTITAALRATGLIAKSVFDGATNGMRFRAYVTDTLAPVLRRGDTVILDNLNAHKVAGVREAIEAVGARVLYLPPYSPDFNPIEQVWPGRLALDRAD</sequence>
<feature type="domain" description="Tc1-like transposase DDE" evidence="1">
    <location>
        <begin position="20"/>
        <end position="142"/>
    </location>
</feature>
<dbReference type="Pfam" id="PF13358">
    <property type="entry name" value="DDE_3"/>
    <property type="match status" value="1"/>
</dbReference>
<evidence type="ECO:0000259" key="1">
    <source>
        <dbReference type="Pfam" id="PF13358"/>
    </source>
</evidence>
<reference evidence="3" key="1">
    <citation type="submission" date="2016-10" db="EMBL/GenBank/DDBJ databases">
        <authorList>
            <person name="Varghese N."/>
            <person name="Submissions S."/>
        </authorList>
    </citation>
    <scope>NUCLEOTIDE SEQUENCE [LARGE SCALE GENOMIC DNA]</scope>
    <source>
        <strain evidence="3">BL36</strain>
    </source>
</reference>
<dbReference type="NCBIfam" id="NF033545">
    <property type="entry name" value="transpos_IS630"/>
    <property type="match status" value="1"/>
</dbReference>
<protein>
    <submittedName>
        <fullName evidence="2">DDE superfamily endonuclease</fullName>
    </submittedName>
</protein>
<organism evidence="2 3">
    <name type="scientific">Methylobacterium pseudosasicola</name>
    <dbReference type="NCBI Taxonomy" id="582667"/>
    <lineage>
        <taxon>Bacteria</taxon>
        <taxon>Pseudomonadati</taxon>
        <taxon>Pseudomonadota</taxon>
        <taxon>Alphaproteobacteria</taxon>
        <taxon>Hyphomicrobiales</taxon>
        <taxon>Methylobacteriaceae</taxon>
        <taxon>Methylobacterium</taxon>
    </lineage>
</organism>
<evidence type="ECO:0000313" key="3">
    <source>
        <dbReference type="Proteomes" id="UP000199048"/>
    </source>
</evidence>
<dbReference type="Gene3D" id="3.30.420.10">
    <property type="entry name" value="Ribonuclease H-like superfamily/Ribonuclease H"/>
    <property type="match status" value="1"/>
</dbReference>
<name>A0A1I4U4I3_9HYPH</name>
<evidence type="ECO:0000313" key="2">
    <source>
        <dbReference type="EMBL" id="SFM83924.1"/>
    </source>
</evidence>
<keyword evidence="3" id="KW-1185">Reference proteome</keyword>
<dbReference type="PANTHER" id="PTHR46564:SF1">
    <property type="entry name" value="TRANSPOSASE"/>
    <property type="match status" value="1"/>
</dbReference>
<dbReference type="InterPro" id="IPR047655">
    <property type="entry name" value="Transpos_IS630-like"/>
</dbReference>
<dbReference type="GO" id="GO:0003676">
    <property type="term" value="F:nucleic acid binding"/>
    <property type="evidence" value="ECO:0007669"/>
    <property type="project" value="InterPro"/>
</dbReference>
<keyword evidence="2" id="KW-0378">Hydrolase</keyword>
<dbReference type="STRING" id="582667.SAMN05192568_106312"/>
<dbReference type="GO" id="GO:0004519">
    <property type="term" value="F:endonuclease activity"/>
    <property type="evidence" value="ECO:0007669"/>
    <property type="project" value="UniProtKB-KW"/>
</dbReference>
<gene>
    <name evidence="2" type="ORF">SAMN05192568_106312</name>
</gene>
<keyword evidence="2" id="KW-0540">Nuclease</keyword>
<dbReference type="AlphaFoldDB" id="A0A1I4U4I3"/>
<proteinExistence type="predicted"/>
<dbReference type="PANTHER" id="PTHR46564">
    <property type="entry name" value="TRANSPOSASE"/>
    <property type="match status" value="1"/>
</dbReference>
<keyword evidence="2" id="KW-0255">Endonuclease</keyword>